<gene>
    <name evidence="2" type="ORF">PSTG_00076</name>
</gene>
<feature type="transmembrane region" description="Helical" evidence="1">
    <location>
        <begin position="43"/>
        <end position="63"/>
    </location>
</feature>
<feature type="transmembrane region" description="Helical" evidence="1">
    <location>
        <begin position="197"/>
        <end position="217"/>
    </location>
</feature>
<feature type="transmembrane region" description="Helical" evidence="1">
    <location>
        <begin position="291"/>
        <end position="311"/>
    </location>
</feature>
<feature type="transmembrane region" description="Helical" evidence="1">
    <location>
        <begin position="247"/>
        <end position="271"/>
    </location>
</feature>
<reference evidence="3" key="1">
    <citation type="submission" date="2014-03" db="EMBL/GenBank/DDBJ databases">
        <title>The Genome Sequence of Puccinia striiformis f. sp. tritici PST-78.</title>
        <authorList>
            <consortium name="The Broad Institute Genome Sequencing Platform"/>
            <person name="Cuomo C."/>
            <person name="Hulbert S."/>
            <person name="Chen X."/>
            <person name="Walker B."/>
            <person name="Young S.K."/>
            <person name="Zeng Q."/>
            <person name="Gargeya S."/>
            <person name="Fitzgerald M."/>
            <person name="Haas B."/>
            <person name="Abouelleil A."/>
            <person name="Alvarado L."/>
            <person name="Arachchi H.M."/>
            <person name="Berlin A.M."/>
            <person name="Chapman S.B."/>
            <person name="Goldberg J."/>
            <person name="Griggs A."/>
            <person name="Gujja S."/>
            <person name="Hansen M."/>
            <person name="Howarth C."/>
            <person name="Imamovic A."/>
            <person name="Larimer J."/>
            <person name="McCowan C."/>
            <person name="Montmayeur A."/>
            <person name="Murphy C."/>
            <person name="Neiman D."/>
            <person name="Pearson M."/>
            <person name="Priest M."/>
            <person name="Roberts A."/>
            <person name="Saif S."/>
            <person name="Shea T."/>
            <person name="Sisk P."/>
            <person name="Sykes S."/>
            <person name="Wortman J."/>
            <person name="Nusbaum C."/>
            <person name="Birren B."/>
        </authorList>
    </citation>
    <scope>NUCLEOTIDE SEQUENCE [LARGE SCALE GENOMIC DNA]</scope>
    <source>
        <strain evidence="3">race PST-78</strain>
    </source>
</reference>
<sequence length="355" mass="39763">MPGGSSGILLLQKVFWGTGIFSIIFIGAFLLALLRSGHKKHPVIIGFLITSWVTAWIALLPFFGNVWEYSITRPLTHANVRLGPPHTVCQINAVLLSYFWTVIPGFGLAFVLEVMRMLLELFRFSNIDAPESPEKTIASSFRRKGSVDSNFSEHSYGSYASGSPTIGSLESTQGEGQSLRSNQSVSRKLKKVWMSHWKKSIIILPFFTALPCLFMVFDLQSSMGWRYVHADQFICTPPDALVRRKKALIMLFHLVPTSGLGIACVIMYFLLRYKTATGFHRRIHYPLLIRLSALSALSGVGAALTFSIDFAQFNRGLIGFIPSLYLISFPLISAILFVDKQILKEWKSWVGFGKK</sequence>
<keyword evidence="1" id="KW-0472">Membrane</keyword>
<keyword evidence="1" id="KW-0812">Transmembrane</keyword>
<feature type="transmembrane region" description="Helical" evidence="1">
    <location>
        <begin position="317"/>
        <end position="338"/>
    </location>
</feature>
<evidence type="ECO:0000256" key="1">
    <source>
        <dbReference type="SAM" id="Phobius"/>
    </source>
</evidence>
<dbReference type="EMBL" id="AJIL01000002">
    <property type="protein sequence ID" value="KNF06761.1"/>
    <property type="molecule type" value="Genomic_DNA"/>
</dbReference>
<dbReference type="OrthoDB" id="2497823at2759"/>
<comment type="caution">
    <text evidence="2">The sequence shown here is derived from an EMBL/GenBank/DDBJ whole genome shotgun (WGS) entry which is preliminary data.</text>
</comment>
<feature type="transmembrane region" description="Helical" evidence="1">
    <location>
        <begin position="95"/>
        <end position="115"/>
    </location>
</feature>
<organism evidence="2 3">
    <name type="scientific">Puccinia striiformis f. sp. tritici PST-78</name>
    <dbReference type="NCBI Taxonomy" id="1165861"/>
    <lineage>
        <taxon>Eukaryota</taxon>
        <taxon>Fungi</taxon>
        <taxon>Dikarya</taxon>
        <taxon>Basidiomycota</taxon>
        <taxon>Pucciniomycotina</taxon>
        <taxon>Pucciniomycetes</taxon>
        <taxon>Pucciniales</taxon>
        <taxon>Pucciniaceae</taxon>
        <taxon>Puccinia</taxon>
    </lineage>
</organism>
<feature type="transmembrane region" description="Helical" evidence="1">
    <location>
        <begin position="14"/>
        <end position="34"/>
    </location>
</feature>
<evidence type="ECO:0000313" key="2">
    <source>
        <dbReference type="EMBL" id="KNF06761.1"/>
    </source>
</evidence>
<name>A0A0L0W5F9_9BASI</name>
<dbReference type="AlphaFoldDB" id="A0A0L0W5F9"/>
<keyword evidence="3" id="KW-1185">Reference proteome</keyword>
<evidence type="ECO:0000313" key="3">
    <source>
        <dbReference type="Proteomes" id="UP000054564"/>
    </source>
</evidence>
<accession>A0A0L0W5F9</accession>
<keyword evidence="1" id="KW-1133">Transmembrane helix</keyword>
<protein>
    <submittedName>
        <fullName evidence="2">Uncharacterized protein</fullName>
    </submittedName>
</protein>
<dbReference type="Proteomes" id="UP000054564">
    <property type="component" value="Unassembled WGS sequence"/>
</dbReference>
<proteinExistence type="predicted"/>